<dbReference type="Gramene" id="Jr11_10950_p3">
    <property type="protein sequence ID" value="cds.Jr11_10950_p3"/>
    <property type="gene ID" value="Jr11_10950"/>
</dbReference>
<gene>
    <name evidence="1" type="ORF">F2P56_024500</name>
</gene>
<name>A0A833TSP8_JUGRE</name>
<evidence type="ECO:0000313" key="1">
    <source>
        <dbReference type="EMBL" id="KAF5454866.1"/>
    </source>
</evidence>
<protein>
    <submittedName>
        <fullName evidence="1">Uncharacterized protein</fullName>
    </submittedName>
</protein>
<dbReference type="Proteomes" id="UP000619265">
    <property type="component" value="Unassembled WGS sequence"/>
</dbReference>
<reference evidence="1" key="2">
    <citation type="submission" date="2020-03" db="EMBL/GenBank/DDBJ databases">
        <title>Walnut 2.0.</title>
        <authorList>
            <person name="Marrano A."/>
            <person name="Britton M."/>
            <person name="Zimin A.V."/>
            <person name="Zaini P.A."/>
            <person name="Workman R."/>
            <person name="Puiu D."/>
            <person name="Bianco L."/>
            <person name="Allen B.J."/>
            <person name="Troggio M."/>
            <person name="Leslie C.A."/>
            <person name="Timp W."/>
            <person name="Dendekar A."/>
            <person name="Salzberg S.L."/>
            <person name="Neale D.B."/>
        </authorList>
    </citation>
    <scope>NUCLEOTIDE SEQUENCE</scope>
    <source>
        <tissue evidence="1">Leaves</tissue>
    </source>
</reference>
<feature type="non-terminal residue" evidence="1">
    <location>
        <position position="1"/>
    </location>
</feature>
<reference evidence="1" key="1">
    <citation type="submission" date="2015-10" db="EMBL/GenBank/DDBJ databases">
        <authorList>
            <person name="Martinez-Garcia P.J."/>
            <person name="Crepeau M.W."/>
            <person name="Puiu D."/>
            <person name="Gonzalez-Ibeas D."/>
            <person name="Whalen J."/>
            <person name="Stevens K."/>
            <person name="Paul R."/>
            <person name="Butterfield T."/>
            <person name="Britton M."/>
            <person name="Reagan R."/>
            <person name="Chakraborty S."/>
            <person name="Walawage S.L."/>
            <person name="Vasquez-Gross H.A."/>
            <person name="Cardeno C."/>
            <person name="Famula R."/>
            <person name="Pratt K."/>
            <person name="Kuruganti S."/>
            <person name="Aradhya M.K."/>
            <person name="Leslie C.A."/>
            <person name="Dandekar A.M."/>
            <person name="Salzberg S.L."/>
            <person name="Wegrzyn J.L."/>
            <person name="Langley C.H."/>
            <person name="Neale D.B."/>
        </authorList>
    </citation>
    <scope>NUCLEOTIDE SEQUENCE</scope>
    <source>
        <tissue evidence="1">Leaves</tissue>
    </source>
</reference>
<proteinExistence type="predicted"/>
<accession>A0A833TSP8</accession>
<sequence>KHLTPFVDSYPHHLPYFMLQPSLSASVCVCLSVSGSASLPLSQNHQDPRTRALRRSVSHRERDLYFMGLNRRDLDRILALLQLFHQWPILSLSVSAPTSSLF</sequence>
<evidence type="ECO:0000313" key="2">
    <source>
        <dbReference type="Proteomes" id="UP000619265"/>
    </source>
</evidence>
<dbReference type="EMBL" id="LIHL02000011">
    <property type="protein sequence ID" value="KAF5454866.1"/>
    <property type="molecule type" value="Genomic_DNA"/>
</dbReference>
<comment type="caution">
    <text evidence="1">The sequence shown here is derived from an EMBL/GenBank/DDBJ whole genome shotgun (WGS) entry which is preliminary data.</text>
</comment>
<organism evidence="1 2">
    <name type="scientific">Juglans regia</name>
    <name type="common">English walnut</name>
    <dbReference type="NCBI Taxonomy" id="51240"/>
    <lineage>
        <taxon>Eukaryota</taxon>
        <taxon>Viridiplantae</taxon>
        <taxon>Streptophyta</taxon>
        <taxon>Embryophyta</taxon>
        <taxon>Tracheophyta</taxon>
        <taxon>Spermatophyta</taxon>
        <taxon>Magnoliopsida</taxon>
        <taxon>eudicotyledons</taxon>
        <taxon>Gunneridae</taxon>
        <taxon>Pentapetalae</taxon>
        <taxon>rosids</taxon>
        <taxon>fabids</taxon>
        <taxon>Fagales</taxon>
        <taxon>Juglandaceae</taxon>
        <taxon>Juglans</taxon>
    </lineage>
</organism>
<dbReference type="AlphaFoldDB" id="A0A833TSP8"/>